<accession>A0ABR3KAW9</accession>
<dbReference type="Proteomes" id="UP001558632">
    <property type="component" value="Unassembled WGS sequence"/>
</dbReference>
<name>A0ABR3KAW9_TRISP</name>
<protein>
    <submittedName>
        <fullName evidence="1">Trefoil factor</fullName>
    </submittedName>
</protein>
<reference evidence="1 2" key="1">
    <citation type="submission" date="2024-07" db="EMBL/GenBank/DDBJ databases">
        <title>Enhanced genomic and transcriptomic resources for Trichinella pseudospiralis and T. spiralis underpin the discovery of pronounced molecular differences between stages and species.</title>
        <authorList>
            <person name="Pasi K.K."/>
            <person name="La Rosa G."/>
            <person name="Gomez-Morales M.A."/>
            <person name="Tosini F."/>
            <person name="Sumanam S."/>
            <person name="Young N.D."/>
            <person name="Chang B.C."/>
            <person name="Robin G.B."/>
        </authorList>
    </citation>
    <scope>NUCLEOTIDE SEQUENCE [LARGE SCALE GENOMIC DNA]</scope>
    <source>
        <strain evidence="1">ISS534</strain>
    </source>
</reference>
<evidence type="ECO:0000313" key="1">
    <source>
        <dbReference type="EMBL" id="KAL1234016.1"/>
    </source>
</evidence>
<comment type="caution">
    <text evidence="1">The sequence shown here is derived from an EMBL/GenBank/DDBJ whole genome shotgun (WGS) entry which is preliminary data.</text>
</comment>
<keyword evidence="2" id="KW-1185">Reference proteome</keyword>
<proteinExistence type="predicted"/>
<gene>
    <name evidence="1" type="ORF">TSPI_09711</name>
</gene>
<sequence length="72" mass="8145">MRRTSNHTVSPSWIVGVNLKSKGANGEQSYRTKLAILQLTSSLARLDQQCKLGQTKLIFTDVVDPFPWIFRP</sequence>
<organism evidence="1 2">
    <name type="scientific">Trichinella spiralis</name>
    <name type="common">Trichina worm</name>
    <dbReference type="NCBI Taxonomy" id="6334"/>
    <lineage>
        <taxon>Eukaryota</taxon>
        <taxon>Metazoa</taxon>
        <taxon>Ecdysozoa</taxon>
        <taxon>Nematoda</taxon>
        <taxon>Enoplea</taxon>
        <taxon>Dorylaimia</taxon>
        <taxon>Trichinellida</taxon>
        <taxon>Trichinellidae</taxon>
        <taxon>Trichinella</taxon>
    </lineage>
</organism>
<evidence type="ECO:0000313" key="2">
    <source>
        <dbReference type="Proteomes" id="UP001558632"/>
    </source>
</evidence>
<dbReference type="EMBL" id="JBEUSY010000418">
    <property type="protein sequence ID" value="KAL1234016.1"/>
    <property type="molecule type" value="Genomic_DNA"/>
</dbReference>